<evidence type="ECO:0000313" key="7">
    <source>
        <dbReference type="EMBL" id="KAA6336306.1"/>
    </source>
</evidence>
<accession>A0A5J4RQU2</accession>
<evidence type="ECO:0000256" key="5">
    <source>
        <dbReference type="ARBA" id="ARBA00022884"/>
    </source>
</evidence>
<proteinExistence type="predicted"/>
<protein>
    <submittedName>
        <fullName evidence="7">Uncharacterized protein</fullName>
    </submittedName>
</protein>
<keyword evidence="5" id="KW-0694">RNA-binding</keyword>
<gene>
    <name evidence="7" type="ORF">EZS27_015532</name>
</gene>
<organism evidence="7">
    <name type="scientific">termite gut metagenome</name>
    <dbReference type="NCBI Taxonomy" id="433724"/>
    <lineage>
        <taxon>unclassified sequences</taxon>
        <taxon>metagenomes</taxon>
        <taxon>organismal metagenomes</taxon>
    </lineage>
</organism>
<dbReference type="AlphaFoldDB" id="A0A5J4RQU2"/>
<dbReference type="InterPro" id="IPR012933">
    <property type="entry name" value="HicA_mRNA_interferase"/>
</dbReference>
<reference evidence="7" key="1">
    <citation type="submission" date="2019-03" db="EMBL/GenBank/DDBJ databases">
        <title>Single cell metagenomics reveals metabolic interactions within the superorganism composed of flagellate Streblomastix strix and complex community of Bacteroidetes bacteria on its surface.</title>
        <authorList>
            <person name="Treitli S.C."/>
            <person name="Kolisko M."/>
            <person name="Husnik F."/>
            <person name="Keeling P."/>
            <person name="Hampl V."/>
        </authorList>
    </citation>
    <scope>NUCLEOTIDE SEQUENCE</scope>
    <source>
        <strain evidence="7">STM</strain>
    </source>
</reference>
<dbReference type="Gene3D" id="3.30.920.30">
    <property type="entry name" value="Hypothetical protein"/>
    <property type="match status" value="1"/>
</dbReference>
<keyword evidence="1" id="KW-1277">Toxin-antitoxin system</keyword>
<dbReference type="GO" id="GO:0003729">
    <property type="term" value="F:mRNA binding"/>
    <property type="evidence" value="ECO:0007669"/>
    <property type="project" value="InterPro"/>
</dbReference>
<keyword evidence="6" id="KW-0346">Stress response</keyword>
<keyword evidence="3" id="KW-0255">Endonuclease</keyword>
<evidence type="ECO:0000256" key="3">
    <source>
        <dbReference type="ARBA" id="ARBA00022759"/>
    </source>
</evidence>
<evidence type="ECO:0000256" key="6">
    <source>
        <dbReference type="ARBA" id="ARBA00023016"/>
    </source>
</evidence>
<dbReference type="EMBL" id="SNRY01000808">
    <property type="protein sequence ID" value="KAA6336306.1"/>
    <property type="molecule type" value="Genomic_DNA"/>
</dbReference>
<evidence type="ECO:0000256" key="2">
    <source>
        <dbReference type="ARBA" id="ARBA00022722"/>
    </source>
</evidence>
<sequence>MIVQQGWVKIRQKGSHIVYEKNGVRMPVPAHGSKEMAEGLRLSLIKEMQLKS</sequence>
<dbReference type="GO" id="GO:0004519">
    <property type="term" value="F:endonuclease activity"/>
    <property type="evidence" value="ECO:0007669"/>
    <property type="project" value="UniProtKB-KW"/>
</dbReference>
<dbReference type="Pfam" id="PF07927">
    <property type="entry name" value="HicA_toxin"/>
    <property type="match status" value="1"/>
</dbReference>
<keyword evidence="2" id="KW-0540">Nuclease</keyword>
<dbReference type="InterPro" id="IPR038570">
    <property type="entry name" value="HicA_sf"/>
</dbReference>
<dbReference type="SUPFAM" id="SSF54786">
    <property type="entry name" value="YcfA/nrd intein domain"/>
    <property type="match status" value="1"/>
</dbReference>
<evidence type="ECO:0000256" key="4">
    <source>
        <dbReference type="ARBA" id="ARBA00022801"/>
    </source>
</evidence>
<comment type="caution">
    <text evidence="7">The sequence shown here is derived from an EMBL/GenBank/DDBJ whole genome shotgun (WGS) entry which is preliminary data.</text>
</comment>
<dbReference type="GO" id="GO:0016787">
    <property type="term" value="F:hydrolase activity"/>
    <property type="evidence" value="ECO:0007669"/>
    <property type="project" value="UniProtKB-KW"/>
</dbReference>
<keyword evidence="4" id="KW-0378">Hydrolase</keyword>
<name>A0A5J4RQU2_9ZZZZ</name>
<evidence type="ECO:0000256" key="1">
    <source>
        <dbReference type="ARBA" id="ARBA00022649"/>
    </source>
</evidence>